<keyword evidence="2" id="KW-0808">Transferase</keyword>
<reference evidence="5 6" key="1">
    <citation type="submission" date="2020-11" db="EMBL/GenBank/DDBJ databases">
        <title>Draft Genome Sequence and Secondary Metabolite Biosynthetic Potential of the Lysobacter niastensis Type strain DSM 18481.</title>
        <authorList>
            <person name="Turrini P."/>
            <person name="Artuso I."/>
            <person name="Tescari M."/>
            <person name="Lugli G.A."/>
            <person name="Frangipani E."/>
            <person name="Ventura M."/>
            <person name="Visca P."/>
        </authorList>
    </citation>
    <scope>NUCLEOTIDE SEQUENCE [LARGE SCALE GENOMIC DNA]</scope>
    <source>
        <strain evidence="5 6">DSM 18481</strain>
    </source>
</reference>
<keyword evidence="1 5" id="KW-0489">Methyltransferase</keyword>
<dbReference type="SUPFAM" id="SSF53335">
    <property type="entry name" value="S-adenosyl-L-methionine-dependent methyltransferases"/>
    <property type="match status" value="1"/>
</dbReference>
<evidence type="ECO:0000313" key="5">
    <source>
        <dbReference type="EMBL" id="MBF6025982.1"/>
    </source>
</evidence>
<dbReference type="PANTHER" id="PTHR43464:SF19">
    <property type="entry name" value="UBIQUINONE BIOSYNTHESIS O-METHYLTRANSFERASE, MITOCHONDRIAL"/>
    <property type="match status" value="1"/>
</dbReference>
<dbReference type="Gene3D" id="3.40.50.150">
    <property type="entry name" value="Vaccinia Virus protein VP39"/>
    <property type="match status" value="1"/>
</dbReference>
<gene>
    <name evidence="5" type="ORF">IU514_18285</name>
</gene>
<dbReference type="GO" id="GO:0032259">
    <property type="term" value="P:methylation"/>
    <property type="evidence" value="ECO:0007669"/>
    <property type="project" value="UniProtKB-KW"/>
</dbReference>
<proteinExistence type="predicted"/>
<name>A0ABS0BAX9_9GAMM</name>
<evidence type="ECO:0000256" key="1">
    <source>
        <dbReference type="ARBA" id="ARBA00022603"/>
    </source>
</evidence>
<dbReference type="CDD" id="cd02440">
    <property type="entry name" value="AdoMet_MTases"/>
    <property type="match status" value="1"/>
</dbReference>
<accession>A0ABS0BAX9</accession>
<dbReference type="Pfam" id="PF08241">
    <property type="entry name" value="Methyltransf_11"/>
    <property type="match status" value="1"/>
</dbReference>
<protein>
    <submittedName>
        <fullName evidence="5">Methyltransferase domain-containing protein</fullName>
    </submittedName>
</protein>
<dbReference type="EMBL" id="JADLZT010000012">
    <property type="protein sequence ID" value="MBF6025982.1"/>
    <property type="molecule type" value="Genomic_DNA"/>
</dbReference>
<sequence length="455" mass="50113">MTTQHNDHDLEFTGERFLPEVSGQIAFEHLHRYYFAKRLVAGLDVLDVACGEGYGSDIISKAARSVVGVDIAPDAVMHASARYAGDNLRFVEASAASLPFADAQFDAVVSFETIEHHDKHEEMMAEVRRVLKPDGILIISSPNKLHYSIEPGYSNPYHVKELFREEFVALVGRHFRHAALFGQRVVHGSLMVGVDAGSTAVETLKLDRSELTVAGGLARPLYDLLVASDAALPPVSGSLFETTVHGMDPAGFYGVHLPERVNNADRRIGLLESELEAAQLVSLPAASVQAKLDQLIEGQRAAAPETQAKLDQLLEGQRTMAPEVYARLDKRTSDAEEMHAKLNRLLQARETEAILNADIRRLSGDLEAALDRLSAASQRLESVSASHADLESAVRMLETQLEVSHARLQEDETVLSEVRQALAERDAEVRELRNSFSWRSTSWLRALSNVLGGRR</sequence>
<organism evidence="5 6">
    <name type="scientific">Lysobacter niastensis</name>
    <dbReference type="NCBI Taxonomy" id="380629"/>
    <lineage>
        <taxon>Bacteria</taxon>
        <taxon>Pseudomonadati</taxon>
        <taxon>Pseudomonadota</taxon>
        <taxon>Gammaproteobacteria</taxon>
        <taxon>Lysobacterales</taxon>
        <taxon>Lysobacteraceae</taxon>
        <taxon>Lysobacter</taxon>
    </lineage>
</organism>
<dbReference type="PANTHER" id="PTHR43464">
    <property type="entry name" value="METHYLTRANSFERASE"/>
    <property type="match status" value="1"/>
</dbReference>
<keyword evidence="6" id="KW-1185">Reference proteome</keyword>
<comment type="caution">
    <text evidence="5">The sequence shown here is derived from an EMBL/GenBank/DDBJ whole genome shotgun (WGS) entry which is preliminary data.</text>
</comment>
<dbReference type="InterPro" id="IPR029063">
    <property type="entry name" value="SAM-dependent_MTases_sf"/>
</dbReference>
<feature type="domain" description="Methyltransferase type 11" evidence="4">
    <location>
        <begin position="46"/>
        <end position="139"/>
    </location>
</feature>
<dbReference type="RefSeq" id="WP_194932575.1">
    <property type="nucleotide sequence ID" value="NZ_JADLZT010000012.1"/>
</dbReference>
<evidence type="ECO:0000259" key="4">
    <source>
        <dbReference type="Pfam" id="PF08241"/>
    </source>
</evidence>
<evidence type="ECO:0000313" key="6">
    <source>
        <dbReference type="Proteomes" id="UP001429984"/>
    </source>
</evidence>
<evidence type="ECO:0000256" key="3">
    <source>
        <dbReference type="ARBA" id="ARBA00022691"/>
    </source>
</evidence>
<dbReference type="GO" id="GO:0008168">
    <property type="term" value="F:methyltransferase activity"/>
    <property type="evidence" value="ECO:0007669"/>
    <property type="project" value="UniProtKB-KW"/>
</dbReference>
<keyword evidence="3" id="KW-0949">S-adenosyl-L-methionine</keyword>
<dbReference type="InterPro" id="IPR013216">
    <property type="entry name" value="Methyltransf_11"/>
</dbReference>
<dbReference type="Proteomes" id="UP001429984">
    <property type="component" value="Unassembled WGS sequence"/>
</dbReference>
<evidence type="ECO:0000256" key="2">
    <source>
        <dbReference type="ARBA" id="ARBA00022679"/>
    </source>
</evidence>